<evidence type="ECO:0000313" key="2">
    <source>
        <dbReference type="Proteomes" id="UP000482295"/>
    </source>
</evidence>
<dbReference type="EMBL" id="VVIQ01000005">
    <property type="protein sequence ID" value="MUL27880.1"/>
    <property type="molecule type" value="Genomic_DNA"/>
</dbReference>
<proteinExistence type="predicted"/>
<reference evidence="1 2" key="1">
    <citation type="submission" date="2019-09" db="EMBL/GenBank/DDBJ databases">
        <title>Prevotella A2879 sp. nov., isolated from an abscess of a patient.</title>
        <authorList>
            <person name="Buhl M."/>
            <person name="Oberhettinger P."/>
        </authorList>
    </citation>
    <scope>NUCLEOTIDE SEQUENCE [LARGE SCALE GENOMIC DNA]</scope>
    <source>
        <strain evidence="1 2">A2879</strain>
    </source>
</reference>
<protein>
    <submittedName>
        <fullName evidence="1">Uncharacterized protein</fullName>
    </submittedName>
</protein>
<dbReference type="AlphaFoldDB" id="A0A7C9MD34"/>
<accession>A0A7C9MD34</accession>
<gene>
    <name evidence="1" type="ORF">F0475_06115</name>
</gene>
<keyword evidence="2" id="KW-1185">Reference proteome</keyword>
<comment type="caution">
    <text evidence="1">The sequence shown here is derived from an EMBL/GenBank/DDBJ whole genome shotgun (WGS) entry which is preliminary data.</text>
</comment>
<dbReference type="Proteomes" id="UP000482295">
    <property type="component" value="Unassembled WGS sequence"/>
</dbReference>
<evidence type="ECO:0000313" key="1">
    <source>
        <dbReference type="EMBL" id="MUL27880.1"/>
    </source>
</evidence>
<sequence length="114" mass="13073">MAGEYHYIYKVGKGMSGSCRLTLCKDSSFSYSEHFDLMYSSGKGVWELKKDTITLMFDNPPYSIYEALAGGETYRGTWTVPIIRRNKVQVKNIILVKKLHLTKKSSCLEMKMND</sequence>
<organism evidence="1 2">
    <name type="scientific">Prevotella vespertina</name>
    <dbReference type="NCBI Taxonomy" id="2608404"/>
    <lineage>
        <taxon>Bacteria</taxon>
        <taxon>Pseudomonadati</taxon>
        <taxon>Bacteroidota</taxon>
        <taxon>Bacteroidia</taxon>
        <taxon>Bacteroidales</taxon>
        <taxon>Prevotellaceae</taxon>
        <taxon>Prevotella</taxon>
    </lineage>
</organism>
<name>A0A7C9MD34_9BACT</name>